<sequence>MDKPPRINLESVEIHKGESSVDFDIPTQQLSSSTLPRSTSKSTFSRLGSKFKASTKGLKGFGPRVAPRAKSGALRGLKSVRFIDKKKIGKDGWKDAERRFHQLAVDGMLGRDKFGICVGMQDSSDFAVELFDALGRRRELDAKNEIDLDQFKLFWDDIASNDSDTRLHIFFDMCDKNGDGKLSEDEVREVLFMSAAANNLGNFKRHAGRYAAVIMEELDPDQLGYIEMWQLEALLRGMGGMVPAGGGESNCRGSIRKSHSLTKTMIPTKYRGKVGKYVSLTVEKAYENWKMIWVLSLWLLVNAILFMWKFKEYEKKPGFQVCGYCVCIAKGAAETLKLNMALILFPVCRRTLTKLRETFLGTFVPFDENLNFHKIIALGIAIGVATHTVFHLTCNLVKISSCPKPLFMRTLGSSFDYQQPSYMDIVMTIPGTTGVIMLLIMSFSFTLATHSFRRKVVKLPWKFDRLAGFNSFWYSHHLLIVVYILFYFHGTMLIIGKSRTTWMYITIPVLCYSTERLLVLYDLNYKVHIIKAVVYTGNVLALYMTKPPPFKYKSGMYLFVKCPDLSNYEWHPFSITSAPGDDYLSIHIRALGDWTTELKDRFERICEVQDAKPRVGNLVRLETKTNARSTNATLMTRTSSVAPPHARASSVAPHARTSSVAQHDRLSSIGSVSIESIENSIPNSRSIHDQSDLQEPIFPRIYIKGPYGAPAQNYRDYDILLLIGLGIGATPFISILKDLLNHITPSYLQVDSDEGLDSKVPERAYFYWITREQGSFEWFKGVMDDVAEHDFNNIIEMHNYLTSVYEEGDARSALITMVQTLERAKKGVDVVSNSKLITHFARPNWRKVFEELSQRHNKHCIGVFYCGSPALTQPLRDLCEEFSLESTTRFEFHKENF</sequence>
<dbReference type="GO" id="GO:0009653">
    <property type="term" value="P:anatomical structure morphogenesis"/>
    <property type="evidence" value="ECO:0007669"/>
    <property type="project" value="UniProtKB-ARBA"/>
</dbReference>
<dbReference type="InterPro" id="IPR039261">
    <property type="entry name" value="FNR_nucleotide-bd"/>
</dbReference>
<dbReference type="SUPFAM" id="SSF47473">
    <property type="entry name" value="EF-hand"/>
    <property type="match status" value="1"/>
</dbReference>
<dbReference type="InterPro" id="IPR013623">
    <property type="entry name" value="NADPH_Ox"/>
</dbReference>
<accession>A0AAD8N8I5</accession>
<evidence type="ECO:0000256" key="7">
    <source>
        <dbReference type="ARBA" id="ARBA00022857"/>
    </source>
</evidence>
<protein>
    <submittedName>
        <fullName evidence="15">Respiratory burst oxidase protein H</fullName>
    </submittedName>
</protein>
<keyword evidence="8 12" id="KW-1133">Transmembrane helix</keyword>
<evidence type="ECO:0000256" key="3">
    <source>
        <dbReference type="ARBA" id="ARBA00022692"/>
    </source>
</evidence>
<dbReference type="GO" id="GO:0016175">
    <property type="term" value="F:superoxide-generating NAD(P)H oxidase activity"/>
    <property type="evidence" value="ECO:0007669"/>
    <property type="project" value="UniProtKB-ARBA"/>
</dbReference>
<dbReference type="InterPro" id="IPR018247">
    <property type="entry name" value="EF_Hand_1_Ca_BS"/>
</dbReference>
<evidence type="ECO:0000313" key="16">
    <source>
        <dbReference type="Proteomes" id="UP001237642"/>
    </source>
</evidence>
<keyword evidence="3 12" id="KW-0812">Transmembrane</keyword>
<dbReference type="SUPFAM" id="SSF63380">
    <property type="entry name" value="Riboflavin synthase domain-like"/>
    <property type="match status" value="1"/>
</dbReference>
<feature type="domain" description="FAD-binding FR-type" evidence="14">
    <location>
        <begin position="522"/>
        <end position="635"/>
    </location>
</feature>
<evidence type="ECO:0000256" key="11">
    <source>
        <dbReference type="SAM" id="MobiDB-lite"/>
    </source>
</evidence>
<reference evidence="15" key="2">
    <citation type="submission" date="2023-05" db="EMBL/GenBank/DDBJ databases">
        <authorList>
            <person name="Schelkunov M.I."/>
        </authorList>
    </citation>
    <scope>NUCLEOTIDE SEQUENCE</scope>
    <source>
        <strain evidence="15">Hsosn_3</strain>
        <tissue evidence="15">Leaf</tissue>
    </source>
</reference>
<dbReference type="PANTHER" id="PTHR11972:SF54">
    <property type="entry name" value="RESPIRATORY BURST OXIDASE HOMOLOG PROTEIN J-RELATED"/>
    <property type="match status" value="1"/>
</dbReference>
<keyword evidence="16" id="KW-1185">Reference proteome</keyword>
<dbReference type="GO" id="GO:0042742">
    <property type="term" value="P:defense response to bacterium"/>
    <property type="evidence" value="ECO:0007669"/>
    <property type="project" value="UniProtKB-ARBA"/>
</dbReference>
<dbReference type="Pfam" id="PF01794">
    <property type="entry name" value="Ferric_reduct"/>
    <property type="match status" value="1"/>
</dbReference>
<feature type="region of interest" description="Disordered" evidence="11">
    <location>
        <begin position="637"/>
        <end position="664"/>
    </location>
</feature>
<dbReference type="Pfam" id="PF08030">
    <property type="entry name" value="NAD_binding_6"/>
    <property type="match status" value="1"/>
</dbReference>
<gene>
    <name evidence="15" type="ORF">POM88_008371</name>
</gene>
<keyword evidence="9" id="KW-0560">Oxidoreductase</keyword>
<dbReference type="FunFam" id="2.40.30.10:FF:000059">
    <property type="entry name" value="dual oxidase isoform X1"/>
    <property type="match status" value="1"/>
</dbReference>
<evidence type="ECO:0000256" key="9">
    <source>
        <dbReference type="ARBA" id="ARBA00023002"/>
    </source>
</evidence>
<dbReference type="Gene3D" id="1.10.238.10">
    <property type="entry name" value="EF-hand"/>
    <property type="match status" value="1"/>
</dbReference>
<dbReference type="PROSITE" id="PS51384">
    <property type="entry name" value="FAD_FR"/>
    <property type="match status" value="1"/>
</dbReference>
<keyword evidence="6" id="KW-0106">Calcium</keyword>
<dbReference type="Pfam" id="PF08414">
    <property type="entry name" value="NADPH_Ox"/>
    <property type="match status" value="1"/>
</dbReference>
<keyword evidence="10 12" id="KW-0472">Membrane</keyword>
<dbReference type="PROSITE" id="PS00018">
    <property type="entry name" value="EF_HAND_1"/>
    <property type="match status" value="1"/>
</dbReference>
<evidence type="ECO:0000256" key="8">
    <source>
        <dbReference type="ARBA" id="ARBA00022989"/>
    </source>
</evidence>
<dbReference type="GO" id="GO:0005509">
    <property type="term" value="F:calcium ion binding"/>
    <property type="evidence" value="ECO:0007669"/>
    <property type="project" value="InterPro"/>
</dbReference>
<dbReference type="SFLD" id="SFLDG01169">
    <property type="entry name" value="NADPH_oxidase_subgroup_(NOX)"/>
    <property type="match status" value="1"/>
</dbReference>
<reference evidence="15" key="1">
    <citation type="submission" date="2023-02" db="EMBL/GenBank/DDBJ databases">
        <title>Genome of toxic invasive species Heracleum sosnowskyi carries increased number of genes despite the absence of recent whole-genome duplications.</title>
        <authorList>
            <person name="Schelkunov M."/>
            <person name="Shtratnikova V."/>
            <person name="Makarenko M."/>
            <person name="Klepikova A."/>
            <person name="Omelchenko D."/>
            <person name="Novikova G."/>
            <person name="Obukhova E."/>
            <person name="Bogdanov V."/>
            <person name="Penin A."/>
            <person name="Logacheva M."/>
        </authorList>
    </citation>
    <scope>NUCLEOTIDE SEQUENCE</scope>
    <source>
        <strain evidence="15">Hsosn_3</strain>
        <tissue evidence="15">Leaf</tissue>
    </source>
</reference>
<dbReference type="InterPro" id="IPR050369">
    <property type="entry name" value="RBOH/FRE"/>
</dbReference>
<dbReference type="PANTHER" id="PTHR11972">
    <property type="entry name" value="NADPH OXIDASE"/>
    <property type="match status" value="1"/>
</dbReference>
<evidence type="ECO:0000256" key="10">
    <source>
        <dbReference type="ARBA" id="ARBA00023136"/>
    </source>
</evidence>
<evidence type="ECO:0000259" key="14">
    <source>
        <dbReference type="PROSITE" id="PS51384"/>
    </source>
</evidence>
<evidence type="ECO:0000256" key="2">
    <source>
        <dbReference type="ARBA" id="ARBA00022630"/>
    </source>
</evidence>
<evidence type="ECO:0000256" key="1">
    <source>
        <dbReference type="ARBA" id="ARBA00004141"/>
    </source>
</evidence>
<dbReference type="GO" id="GO:0004601">
    <property type="term" value="F:peroxidase activity"/>
    <property type="evidence" value="ECO:0007669"/>
    <property type="project" value="InterPro"/>
</dbReference>
<keyword evidence="4" id="KW-0479">Metal-binding</keyword>
<organism evidence="15 16">
    <name type="scientific">Heracleum sosnowskyi</name>
    <dbReference type="NCBI Taxonomy" id="360622"/>
    <lineage>
        <taxon>Eukaryota</taxon>
        <taxon>Viridiplantae</taxon>
        <taxon>Streptophyta</taxon>
        <taxon>Embryophyta</taxon>
        <taxon>Tracheophyta</taxon>
        <taxon>Spermatophyta</taxon>
        <taxon>Magnoliopsida</taxon>
        <taxon>eudicotyledons</taxon>
        <taxon>Gunneridae</taxon>
        <taxon>Pentapetalae</taxon>
        <taxon>asterids</taxon>
        <taxon>campanulids</taxon>
        <taxon>Apiales</taxon>
        <taxon>Apiaceae</taxon>
        <taxon>Apioideae</taxon>
        <taxon>apioid superclade</taxon>
        <taxon>Tordylieae</taxon>
        <taxon>Tordyliinae</taxon>
        <taxon>Heracleum</taxon>
    </lineage>
</organism>
<feature type="transmembrane region" description="Helical" evidence="12">
    <location>
        <begin position="425"/>
        <end position="452"/>
    </location>
</feature>
<dbReference type="AlphaFoldDB" id="A0AAD8N8I5"/>
<feature type="transmembrane region" description="Helical" evidence="12">
    <location>
        <begin position="472"/>
        <end position="495"/>
    </location>
</feature>
<comment type="caution">
    <text evidence="15">The sequence shown here is derived from an EMBL/GenBank/DDBJ whole genome shotgun (WGS) entry which is preliminary data.</text>
</comment>
<dbReference type="EMBL" id="JAUIZM010000002">
    <property type="protein sequence ID" value="KAK1398508.1"/>
    <property type="molecule type" value="Genomic_DNA"/>
</dbReference>
<dbReference type="InterPro" id="IPR017938">
    <property type="entry name" value="Riboflavin_synthase-like_b-brl"/>
</dbReference>
<evidence type="ECO:0000256" key="5">
    <source>
        <dbReference type="ARBA" id="ARBA00022827"/>
    </source>
</evidence>
<evidence type="ECO:0000256" key="12">
    <source>
        <dbReference type="SAM" id="Phobius"/>
    </source>
</evidence>
<dbReference type="InterPro" id="IPR017927">
    <property type="entry name" value="FAD-bd_FR_type"/>
</dbReference>
<evidence type="ECO:0000256" key="6">
    <source>
        <dbReference type="ARBA" id="ARBA00022837"/>
    </source>
</evidence>
<keyword evidence="7" id="KW-0521">NADP</keyword>
<comment type="subcellular location">
    <subcellularLocation>
        <location evidence="1">Membrane</location>
        <topology evidence="1">Multi-pass membrane protein</topology>
    </subcellularLocation>
</comment>
<dbReference type="Proteomes" id="UP001237642">
    <property type="component" value="Unassembled WGS sequence"/>
</dbReference>
<dbReference type="InterPro" id="IPR013121">
    <property type="entry name" value="Fe_red_NAD-bd_6"/>
</dbReference>
<feature type="transmembrane region" description="Helical" evidence="12">
    <location>
        <begin position="291"/>
        <end position="308"/>
    </location>
</feature>
<evidence type="ECO:0000313" key="15">
    <source>
        <dbReference type="EMBL" id="KAK1398508.1"/>
    </source>
</evidence>
<dbReference type="Gene3D" id="2.40.30.10">
    <property type="entry name" value="Translation factors"/>
    <property type="match status" value="1"/>
</dbReference>
<dbReference type="InterPro" id="IPR013112">
    <property type="entry name" value="FAD-bd_8"/>
</dbReference>
<evidence type="ECO:0000256" key="4">
    <source>
        <dbReference type="ARBA" id="ARBA00022723"/>
    </source>
</evidence>
<dbReference type="InterPro" id="IPR013130">
    <property type="entry name" value="Fe3_Rdtase_TM_dom"/>
</dbReference>
<proteinExistence type="predicted"/>
<dbReference type="Pfam" id="PF08022">
    <property type="entry name" value="FAD_binding_8"/>
    <property type="match status" value="1"/>
</dbReference>
<dbReference type="InterPro" id="IPR011992">
    <property type="entry name" value="EF-hand-dom_pair"/>
</dbReference>
<keyword evidence="2" id="KW-0285">Flavoprotein</keyword>
<keyword evidence="5" id="KW-0274">FAD</keyword>
<dbReference type="InterPro" id="IPR002048">
    <property type="entry name" value="EF_hand_dom"/>
</dbReference>
<feature type="domain" description="EF-hand" evidence="13">
    <location>
        <begin position="162"/>
        <end position="197"/>
    </location>
</feature>
<dbReference type="CDD" id="cd06186">
    <property type="entry name" value="NOX_Duox_like_FAD_NADP"/>
    <property type="match status" value="1"/>
</dbReference>
<dbReference type="Gene3D" id="3.40.50.80">
    <property type="entry name" value="Nucleotide-binding domain of ferredoxin-NADP reductase (FNR) module"/>
    <property type="match status" value="1"/>
</dbReference>
<dbReference type="PROSITE" id="PS50222">
    <property type="entry name" value="EF_HAND_2"/>
    <property type="match status" value="1"/>
</dbReference>
<dbReference type="GO" id="GO:0016174">
    <property type="term" value="F:NAD(P)H oxidase H2O2-forming activity"/>
    <property type="evidence" value="ECO:0007669"/>
    <property type="project" value="TreeGrafter"/>
</dbReference>
<evidence type="ECO:0000259" key="13">
    <source>
        <dbReference type="PROSITE" id="PS50222"/>
    </source>
</evidence>
<name>A0AAD8N8I5_9APIA</name>
<dbReference type="SUPFAM" id="SSF52343">
    <property type="entry name" value="Ferredoxin reductase-like, C-terminal NADP-linked domain"/>
    <property type="match status" value="1"/>
</dbReference>
<dbReference type="GO" id="GO:0005886">
    <property type="term" value="C:plasma membrane"/>
    <property type="evidence" value="ECO:0007669"/>
    <property type="project" value="TreeGrafter"/>
</dbReference>